<accession>A0A397DAX2</accession>
<dbReference type="EMBL" id="QUTD01005800">
    <property type="protein sequence ID" value="RHY59455.1"/>
    <property type="molecule type" value="Genomic_DNA"/>
</dbReference>
<feature type="compositionally biased region" description="Low complexity" evidence="1">
    <location>
        <begin position="97"/>
        <end position="108"/>
    </location>
</feature>
<comment type="caution">
    <text evidence="3">The sequence shown here is derived from an EMBL/GenBank/DDBJ whole genome shotgun (WGS) entry which is preliminary data.</text>
</comment>
<evidence type="ECO:0000313" key="4">
    <source>
        <dbReference type="Proteomes" id="UP000266643"/>
    </source>
</evidence>
<keyword evidence="2" id="KW-0732">Signal</keyword>
<sequence>MSRSLLLLVLAGVASVGTAWTCSPTKIIDWRASCDKLGSDDEKCKNGPCHRALHYLVEDIVRDCYVQSGMGDASDLDVYRILDDYCHGETPAPKPVPTTSTPTPTTSTPVPPLSPFAAYPHNLRPDPYNQSPYPYNQSPYPYNQSSYPYNLSSNPNNQSPYPHNLRPHPHNQSSDPYFSTSCTTYNQPCLRTPDTVDKRTSCRIADRPHNLFPRLFSPHVLGTVHCRSFQCDACVDIRRFNALA</sequence>
<name>A0A397DAX2_APHAT</name>
<reference evidence="3 4" key="1">
    <citation type="submission" date="2018-08" db="EMBL/GenBank/DDBJ databases">
        <title>Aphanomyces genome sequencing and annotation.</title>
        <authorList>
            <person name="Minardi D."/>
            <person name="Oidtmann B."/>
            <person name="Van Der Giezen M."/>
            <person name="Studholme D.J."/>
        </authorList>
    </citation>
    <scope>NUCLEOTIDE SEQUENCE [LARGE SCALE GENOMIC DNA]</scope>
    <source>
        <strain evidence="3 4">D2</strain>
    </source>
</reference>
<proteinExistence type="predicted"/>
<feature type="signal peptide" evidence="2">
    <location>
        <begin position="1"/>
        <end position="19"/>
    </location>
</feature>
<feature type="region of interest" description="Disordered" evidence="1">
    <location>
        <begin position="90"/>
        <end position="177"/>
    </location>
</feature>
<evidence type="ECO:0000313" key="3">
    <source>
        <dbReference type="EMBL" id="RHY59455.1"/>
    </source>
</evidence>
<dbReference type="VEuPathDB" id="FungiDB:H257_14007"/>
<feature type="chain" id="PRO_5017220449" evidence="2">
    <location>
        <begin position="20"/>
        <end position="244"/>
    </location>
</feature>
<evidence type="ECO:0000256" key="2">
    <source>
        <dbReference type="SAM" id="SignalP"/>
    </source>
</evidence>
<feature type="compositionally biased region" description="Low complexity" evidence="1">
    <location>
        <begin position="127"/>
        <end position="162"/>
    </location>
</feature>
<dbReference type="AlphaFoldDB" id="A0A397DAX2"/>
<gene>
    <name evidence="3" type="ORF">DYB30_004911</name>
</gene>
<dbReference type="Proteomes" id="UP000266643">
    <property type="component" value="Unassembled WGS sequence"/>
</dbReference>
<evidence type="ECO:0000256" key="1">
    <source>
        <dbReference type="SAM" id="MobiDB-lite"/>
    </source>
</evidence>
<organism evidence="3 4">
    <name type="scientific">Aphanomyces astaci</name>
    <name type="common">Crayfish plague agent</name>
    <dbReference type="NCBI Taxonomy" id="112090"/>
    <lineage>
        <taxon>Eukaryota</taxon>
        <taxon>Sar</taxon>
        <taxon>Stramenopiles</taxon>
        <taxon>Oomycota</taxon>
        <taxon>Saprolegniomycetes</taxon>
        <taxon>Saprolegniales</taxon>
        <taxon>Verrucalvaceae</taxon>
        <taxon>Aphanomyces</taxon>
    </lineage>
</organism>
<protein>
    <submittedName>
        <fullName evidence="3">Uncharacterized protein</fullName>
    </submittedName>
</protein>